<name>A0A806TN80_PRIMG</name>
<dbReference type="SUPFAM" id="SSF89957">
    <property type="entry name" value="MTH1187/YkoF-like"/>
    <property type="match status" value="1"/>
</dbReference>
<dbReference type="Gene3D" id="3.30.70.930">
    <property type="match status" value="2"/>
</dbReference>
<dbReference type="EMBL" id="CP010586">
    <property type="protein sequence ID" value="AKP75929.1"/>
    <property type="molecule type" value="Genomic_DNA"/>
</dbReference>
<organism evidence="2 3">
    <name type="scientific">Priestia megaterium Q3</name>
    <dbReference type="NCBI Taxonomy" id="1452722"/>
    <lineage>
        <taxon>Bacteria</taxon>
        <taxon>Bacillati</taxon>
        <taxon>Bacillota</taxon>
        <taxon>Bacilli</taxon>
        <taxon>Bacillales</taxon>
        <taxon>Bacillaceae</taxon>
        <taxon>Priestia</taxon>
    </lineage>
</organism>
<evidence type="ECO:0000259" key="1">
    <source>
        <dbReference type="Pfam" id="PF07615"/>
    </source>
</evidence>
<evidence type="ECO:0000313" key="3">
    <source>
        <dbReference type="Proteomes" id="UP000036410"/>
    </source>
</evidence>
<gene>
    <name evidence="2" type="primary">ykoF</name>
    <name evidence="2" type="ORF">AS52_00964</name>
</gene>
<dbReference type="Proteomes" id="UP000036410">
    <property type="component" value="Chromosome"/>
</dbReference>
<evidence type="ECO:0000313" key="2">
    <source>
        <dbReference type="EMBL" id="AKP75929.1"/>
    </source>
</evidence>
<reference evidence="2 3" key="1">
    <citation type="submission" date="2015-01" db="EMBL/GenBank/DDBJ databases">
        <title>Genome sequence of bacillus megaterium Q3.</title>
        <authorList>
            <person name="Wang Y."/>
            <person name="Luo K."/>
            <person name="Bai L."/>
            <person name="Luo F."/>
        </authorList>
    </citation>
    <scope>NUCLEOTIDE SEQUENCE [LARGE SCALE GENOMIC DNA]</scope>
    <source>
        <strain evidence="2 3">Q3</strain>
    </source>
</reference>
<dbReference type="InterPro" id="IPR029756">
    <property type="entry name" value="MTH1187/YkoF-like"/>
</dbReference>
<dbReference type="AlphaFoldDB" id="A0A806TN80"/>
<dbReference type="InterPro" id="IPR011522">
    <property type="entry name" value="Thiamin/HMP-bd_put_YkoF"/>
</dbReference>
<feature type="domain" description="Thiamin/hydroxymethyl pyrimidine-binding YkoF putative" evidence="1">
    <location>
        <begin position="124"/>
        <end position="200"/>
    </location>
</feature>
<proteinExistence type="predicted"/>
<dbReference type="Pfam" id="PF07615">
    <property type="entry name" value="Ykof"/>
    <property type="match status" value="2"/>
</dbReference>
<accession>A0A806TN80</accession>
<feature type="domain" description="Thiamin/hydroxymethyl pyrimidine-binding YkoF putative" evidence="1">
    <location>
        <begin position="20"/>
        <end position="94"/>
    </location>
</feature>
<protein>
    <submittedName>
        <fullName evidence="2">HMP/thiamine-binding protein YkoF</fullName>
    </submittedName>
</protein>
<sequence length="203" mass="22725">MIKKLQIYILGVINLEKINVGCRFTLSVMSDNFIDIILSALNEVDMSKVQRKTDRVSTFIEGTAKDVFEVVQAIYKSAGKSEKHIVLNATFSTGRHEEYFEERKINSKENIPLNQQLCASFPVSTQFSLYPLDTPHYVDIIKSGIGAVKQQGVFAETVPFATALEGDVDKVFASLYECFMKSVQQARVVMTVNMSAHSPSSKR</sequence>